<feature type="domain" description="Putative restriction endonuclease" evidence="2">
    <location>
        <begin position="42"/>
        <end position="205"/>
    </location>
</feature>
<reference evidence="4" key="1">
    <citation type="journal article" date="2019" name="Int. J. Syst. Evol. Microbiol.">
        <title>The Global Catalogue of Microorganisms (GCM) 10K type strain sequencing project: providing services to taxonomists for standard genome sequencing and annotation.</title>
        <authorList>
            <consortium name="The Broad Institute Genomics Platform"/>
            <consortium name="The Broad Institute Genome Sequencing Center for Infectious Disease"/>
            <person name="Wu L."/>
            <person name="Ma J."/>
        </authorList>
    </citation>
    <scope>NUCLEOTIDE SEQUENCE [LARGE SCALE GENOMIC DNA]</scope>
    <source>
        <strain evidence="4">JCM 17137</strain>
    </source>
</reference>
<evidence type="ECO:0000313" key="3">
    <source>
        <dbReference type="EMBL" id="GAA3740375.1"/>
    </source>
</evidence>
<accession>A0ABP7FIX3</accession>
<dbReference type="SUPFAM" id="SSF52980">
    <property type="entry name" value="Restriction endonuclease-like"/>
    <property type="match status" value="1"/>
</dbReference>
<keyword evidence="4" id="KW-1185">Reference proteome</keyword>
<dbReference type="PANTHER" id="PTHR35400:SF3">
    <property type="entry name" value="SLL1072 PROTEIN"/>
    <property type="match status" value="1"/>
</dbReference>
<dbReference type="Gene3D" id="3.90.1570.10">
    <property type="entry name" value="tt1808, chain A"/>
    <property type="match status" value="1"/>
</dbReference>
<dbReference type="Pfam" id="PF05685">
    <property type="entry name" value="Uma2"/>
    <property type="match status" value="1"/>
</dbReference>
<feature type="region of interest" description="Disordered" evidence="1">
    <location>
        <begin position="1"/>
        <end position="31"/>
    </location>
</feature>
<organism evidence="3 4">
    <name type="scientific">Salinactinospora qingdaonensis</name>
    <dbReference type="NCBI Taxonomy" id="702744"/>
    <lineage>
        <taxon>Bacteria</taxon>
        <taxon>Bacillati</taxon>
        <taxon>Actinomycetota</taxon>
        <taxon>Actinomycetes</taxon>
        <taxon>Streptosporangiales</taxon>
        <taxon>Nocardiopsidaceae</taxon>
        <taxon>Salinactinospora</taxon>
    </lineage>
</organism>
<feature type="compositionally biased region" description="Basic and acidic residues" evidence="1">
    <location>
        <begin position="16"/>
        <end position="31"/>
    </location>
</feature>
<evidence type="ECO:0000313" key="4">
    <source>
        <dbReference type="Proteomes" id="UP001500908"/>
    </source>
</evidence>
<dbReference type="GO" id="GO:0004519">
    <property type="term" value="F:endonuclease activity"/>
    <property type="evidence" value="ECO:0007669"/>
    <property type="project" value="UniProtKB-KW"/>
</dbReference>
<gene>
    <name evidence="3" type="ORF">GCM10022402_20180</name>
</gene>
<evidence type="ECO:0000256" key="1">
    <source>
        <dbReference type="SAM" id="MobiDB-lite"/>
    </source>
</evidence>
<keyword evidence="3" id="KW-0255">Endonuclease</keyword>
<dbReference type="CDD" id="cd06260">
    <property type="entry name" value="DUF820-like"/>
    <property type="match status" value="1"/>
</dbReference>
<dbReference type="PANTHER" id="PTHR35400">
    <property type="entry name" value="SLR1083 PROTEIN"/>
    <property type="match status" value="1"/>
</dbReference>
<evidence type="ECO:0000259" key="2">
    <source>
        <dbReference type="Pfam" id="PF05685"/>
    </source>
</evidence>
<sequence>MSEREEPQMTMLAPEPVRDGDASKHSREDVAEQSKELFAMLDSLPESKRWRAESLDGETIILSPTPIGLHGRNVRELQRQFTPHMPEGIDYETQLEIRMPDSGRSVIPDFFLAAEGALETEESWVLPDDVLLAAEVVSRGSAQRDREDKRRVYATAGIAVYLLVDPLQQRTTVFAGPKGDDYQDSVSLRFGAEISIPEPFEFGLETKGFHAY</sequence>
<name>A0ABP7FIX3_9ACTN</name>
<keyword evidence="3" id="KW-0540">Nuclease</keyword>
<dbReference type="EMBL" id="BAABDD010000007">
    <property type="protein sequence ID" value="GAA3740375.1"/>
    <property type="molecule type" value="Genomic_DNA"/>
</dbReference>
<proteinExistence type="predicted"/>
<protein>
    <submittedName>
        <fullName evidence="3">Uma2 family endonuclease</fullName>
    </submittedName>
</protein>
<dbReference type="Proteomes" id="UP001500908">
    <property type="component" value="Unassembled WGS sequence"/>
</dbReference>
<dbReference type="InterPro" id="IPR008538">
    <property type="entry name" value="Uma2"/>
</dbReference>
<dbReference type="RefSeq" id="WP_344970064.1">
    <property type="nucleotide sequence ID" value="NZ_BAABDD010000007.1"/>
</dbReference>
<dbReference type="InterPro" id="IPR011335">
    <property type="entry name" value="Restrct_endonuc-II-like"/>
</dbReference>
<keyword evidence="3" id="KW-0378">Hydrolase</keyword>
<comment type="caution">
    <text evidence="3">The sequence shown here is derived from an EMBL/GenBank/DDBJ whole genome shotgun (WGS) entry which is preliminary data.</text>
</comment>
<dbReference type="InterPro" id="IPR012296">
    <property type="entry name" value="Nuclease_put_TT1808"/>
</dbReference>